<dbReference type="Proteomes" id="UP001305746">
    <property type="component" value="Unassembled WGS sequence"/>
</dbReference>
<dbReference type="SUPFAM" id="SSF53756">
    <property type="entry name" value="UDP-Glycosyltransferase/glycogen phosphorylase"/>
    <property type="match status" value="1"/>
</dbReference>
<name>A0ABU5P050_9GAMM</name>
<sequence length="447" mass="51081">MIPVLILTPYFAPQTHAAMFRVHKLAKYLPEFGFKPIIVTSDTNYLYNEDPRLLEELPDCVEVHRARHIEPTIRGLRMAMGGKDRTFAALKRKSLLSPLSTGGKKETQGINTRPRLNMGRIVRVLAEWPDRYWTWDLAVRHICRDLIRKHEIRLLYTTAIPTSPLRSALFLQKEFELQWVADFRDPVGYGSKHTARGLLGHFFEQRIMNRTMASASMVTGLSGAYGGIFFDLYGLPESRFRFIPTGLDQAYLDDTAEQRQVFIHVGEVMPNQSAHAFSVMARAAELEPECFAGFRLEVVGRRDINQPLVEKIVGGIPSWSIPIDFIDHIPQGQLYRRIRTSRGALLIPGRHRYWWTNFAKLVDYIGLGVPVVADVPPISEAREELRKTGNAHFLGGSDVDSDARSLLQWMDEEPTEGDKKYQARYTARQQAKEFASIYHDLLKREGN</sequence>
<dbReference type="RefSeq" id="WP_322855891.1">
    <property type="nucleotide sequence ID" value="NZ_JAYDCJ010000003.1"/>
</dbReference>
<protein>
    <submittedName>
        <fullName evidence="1">Uncharacterized protein</fullName>
    </submittedName>
</protein>
<dbReference type="EMBL" id="JAYDCJ010000003">
    <property type="protein sequence ID" value="MEA1081433.1"/>
    <property type="molecule type" value="Genomic_DNA"/>
</dbReference>
<evidence type="ECO:0000313" key="2">
    <source>
        <dbReference type="Proteomes" id="UP001305746"/>
    </source>
</evidence>
<proteinExistence type="predicted"/>
<accession>A0ABU5P050</accession>
<comment type="caution">
    <text evidence="1">The sequence shown here is derived from an EMBL/GenBank/DDBJ whole genome shotgun (WGS) entry which is preliminary data.</text>
</comment>
<gene>
    <name evidence="1" type="ORF">U5822_12175</name>
</gene>
<evidence type="ECO:0000313" key="1">
    <source>
        <dbReference type="EMBL" id="MEA1081433.1"/>
    </source>
</evidence>
<reference evidence="1 2" key="1">
    <citation type="submission" date="2023-12" db="EMBL/GenBank/DDBJ databases">
        <title>Marinobacter qingdaonensis sp. nov., isolated from the intertidal sediment of Qingdao, PR China.</title>
        <authorList>
            <person name="Li Y."/>
        </authorList>
    </citation>
    <scope>NUCLEOTIDE SEQUENCE [LARGE SCALE GENOMIC DNA]</scope>
    <source>
        <strain evidence="1 2">ASW11-75</strain>
    </source>
</reference>
<keyword evidence="2" id="KW-1185">Reference proteome</keyword>
<organism evidence="1 2">
    <name type="scientific">Marinobacter qingdaonensis</name>
    <dbReference type="NCBI Taxonomy" id="3108486"/>
    <lineage>
        <taxon>Bacteria</taxon>
        <taxon>Pseudomonadati</taxon>
        <taxon>Pseudomonadota</taxon>
        <taxon>Gammaproteobacteria</taxon>
        <taxon>Pseudomonadales</taxon>
        <taxon>Marinobacteraceae</taxon>
        <taxon>Marinobacter</taxon>
    </lineage>
</organism>